<protein>
    <submittedName>
        <fullName evidence="5">Di19 domain-containing protein</fullName>
    </submittedName>
</protein>
<organism evidence="5 6">
    <name type="scientific">Cephalotus follicularis</name>
    <name type="common">Albany pitcher plant</name>
    <dbReference type="NCBI Taxonomy" id="3775"/>
    <lineage>
        <taxon>Eukaryota</taxon>
        <taxon>Viridiplantae</taxon>
        <taxon>Streptophyta</taxon>
        <taxon>Embryophyta</taxon>
        <taxon>Tracheophyta</taxon>
        <taxon>Spermatophyta</taxon>
        <taxon>Magnoliopsida</taxon>
        <taxon>eudicotyledons</taxon>
        <taxon>Gunneridae</taxon>
        <taxon>Pentapetalae</taxon>
        <taxon>rosids</taxon>
        <taxon>fabids</taxon>
        <taxon>Oxalidales</taxon>
        <taxon>Cephalotaceae</taxon>
        <taxon>Cephalotus</taxon>
    </lineage>
</organism>
<dbReference type="Pfam" id="PF05605">
    <property type="entry name" value="zf-Di19"/>
    <property type="match status" value="1"/>
</dbReference>
<dbReference type="InterPro" id="IPR008598">
    <property type="entry name" value="Di19_Zn-bd"/>
</dbReference>
<reference evidence="5" key="1">
    <citation type="journal article" date="2017" name="Nat. Ecol. Evol.">
        <title>Genome of the pitcher plant Cephalotus reveals genetic changes associated with carnivory.</title>
        <authorList>
            <person name="Fukushima K."/>
            <person name="Fang X."/>
            <person name="Alvarez-Ponce D."/>
            <person name="Cai H."/>
            <person name="Carretero-Paulet L."/>
            <person name="Chen C."/>
            <person name="Chang T."/>
            <person name="Farr K.M."/>
            <person name="Fujita T."/>
            <person name="Hiwatashi Y."/>
            <person name="Hoshi Y."/>
            <person name="Imai T."/>
            <person name="Kasahara M."/>
            <person name="Librado P."/>
            <person name="Mao L."/>
            <person name="Mori H."/>
            <person name="Nishiyama T."/>
            <person name="Nozawa M."/>
            <person name="Palfalvi G."/>
            <person name="Pollard S.T."/>
            <person name="Rozas J."/>
            <person name="Sanchez-Gracia A."/>
            <person name="Sankoff D."/>
            <person name="Shibata T.F."/>
            <person name="Shigenobu S."/>
            <person name="Sumikawa N."/>
            <person name="Uzawa T."/>
            <person name="Xie M."/>
            <person name="Zheng C."/>
            <person name="Pollock D.D."/>
            <person name="Albert V.A."/>
            <person name="Li S."/>
            <person name="Hasebe M."/>
        </authorList>
    </citation>
    <scope>NUCLEOTIDE SEQUENCE</scope>
    <source>
        <strain evidence="5">St1</strain>
    </source>
</reference>
<feature type="domain" description="Di19 zinc-binding" evidence="3">
    <location>
        <begin position="44"/>
        <end position="96"/>
    </location>
</feature>
<evidence type="ECO:0000256" key="2">
    <source>
        <dbReference type="SAM" id="MobiDB-lite"/>
    </source>
</evidence>
<dbReference type="AlphaFoldDB" id="A0A1Q3BAY2"/>
<evidence type="ECO:0000313" key="6">
    <source>
        <dbReference type="Proteomes" id="UP000187406"/>
    </source>
</evidence>
<feature type="region of interest" description="Disordered" evidence="2">
    <location>
        <begin position="129"/>
        <end position="167"/>
    </location>
</feature>
<sequence>MAVDLWSSRLHSAKHFFHAAARINPDSHSSRDDSEGDDDVRAASFPCPFCNVDIDVHVLCSHLQDEHCFDLRNAVCPICAANLGKDVTGHFVVQHASSLMRRRKSQKSGLLTGSLGMLGKELSLFLGSSTNDMENTHESPPDSLFSPFVCSGPPPDPKGIQQDESSNDVVSVTADLKSSQLSLLDEDHEHDIEERRQRAAFVIELFASSIF</sequence>
<comment type="similarity">
    <text evidence="1">Belongs to the Di19 family.</text>
</comment>
<dbReference type="Pfam" id="PF14571">
    <property type="entry name" value="Di19_C"/>
    <property type="match status" value="1"/>
</dbReference>
<feature type="domain" description="Di19 C-terminal" evidence="4">
    <location>
        <begin position="121"/>
        <end position="210"/>
    </location>
</feature>
<dbReference type="PANTHER" id="PTHR31875">
    <property type="entry name" value="PROTEIN DEHYDRATION-INDUCED 19"/>
    <property type="match status" value="1"/>
</dbReference>
<comment type="caution">
    <text evidence="5">The sequence shown here is derived from an EMBL/GenBank/DDBJ whole genome shotgun (WGS) entry which is preliminary data.</text>
</comment>
<proteinExistence type="inferred from homology"/>
<dbReference type="PANTHER" id="PTHR31875:SF24">
    <property type="entry name" value="PROTEIN DEHYDRATION-INDUCED 19 HOMOLOG 5"/>
    <property type="match status" value="1"/>
</dbReference>
<dbReference type="STRING" id="3775.A0A1Q3BAY2"/>
<dbReference type="Proteomes" id="UP000187406">
    <property type="component" value="Unassembled WGS sequence"/>
</dbReference>
<dbReference type="InParanoid" id="A0A1Q3BAY2"/>
<dbReference type="EMBL" id="BDDD01000388">
    <property type="protein sequence ID" value="GAV65138.1"/>
    <property type="molecule type" value="Genomic_DNA"/>
</dbReference>
<keyword evidence="6" id="KW-1185">Reference proteome</keyword>
<accession>A0A1Q3BAY2</accession>
<evidence type="ECO:0000259" key="4">
    <source>
        <dbReference type="Pfam" id="PF14571"/>
    </source>
</evidence>
<evidence type="ECO:0000313" key="5">
    <source>
        <dbReference type="EMBL" id="GAV65138.1"/>
    </source>
</evidence>
<name>A0A1Q3BAY2_CEPFO</name>
<dbReference type="InterPro" id="IPR033347">
    <property type="entry name" value="Di19"/>
</dbReference>
<dbReference type="OrthoDB" id="9049620at2759"/>
<evidence type="ECO:0000256" key="1">
    <source>
        <dbReference type="ARBA" id="ARBA00007109"/>
    </source>
</evidence>
<dbReference type="InterPro" id="IPR027935">
    <property type="entry name" value="Di19_C"/>
</dbReference>
<gene>
    <name evidence="5" type="ORF">CFOL_v3_08653</name>
</gene>
<evidence type="ECO:0000259" key="3">
    <source>
        <dbReference type="Pfam" id="PF05605"/>
    </source>
</evidence>